<keyword evidence="4" id="KW-1185">Reference proteome</keyword>
<dbReference type="SUPFAM" id="SSF51735">
    <property type="entry name" value="NAD(P)-binding Rossmann-fold domains"/>
    <property type="match status" value="1"/>
</dbReference>
<dbReference type="InterPro" id="IPR036291">
    <property type="entry name" value="NAD(P)-bd_dom_sf"/>
</dbReference>
<dbReference type="Gene3D" id="3.90.180.10">
    <property type="entry name" value="Medium-chain alcohol dehydrogenases, catalytic domain"/>
    <property type="match status" value="1"/>
</dbReference>
<dbReference type="RefSeq" id="WP_350935322.1">
    <property type="nucleotide sequence ID" value="NZ_JAYWLC010000003.1"/>
</dbReference>
<dbReference type="PROSITE" id="PS01162">
    <property type="entry name" value="QOR_ZETA_CRYSTAL"/>
    <property type="match status" value="1"/>
</dbReference>
<dbReference type="Proteomes" id="UP001438953">
    <property type="component" value="Unassembled WGS sequence"/>
</dbReference>
<dbReference type="Pfam" id="PF08240">
    <property type="entry name" value="ADH_N"/>
    <property type="match status" value="1"/>
</dbReference>
<dbReference type="InterPro" id="IPR020843">
    <property type="entry name" value="ER"/>
</dbReference>
<gene>
    <name evidence="3" type="ORF">VSX56_05070</name>
</gene>
<reference evidence="3 4" key="2">
    <citation type="submission" date="2024-06" db="EMBL/GenBank/DDBJ databases">
        <title>Thioclava kandeliae sp. nov. from a rhizosphere soil sample of Kandelia candel in a mangrove.</title>
        <authorList>
            <person name="Mu T."/>
        </authorList>
    </citation>
    <scope>NUCLEOTIDE SEQUENCE [LARGE SCALE GENOMIC DNA]</scope>
    <source>
        <strain evidence="3 4">CPCC 100088</strain>
    </source>
</reference>
<organism evidence="3 4">
    <name type="scientific">Thioclava kandeliae</name>
    <dbReference type="NCBI Taxonomy" id="3070818"/>
    <lineage>
        <taxon>Bacteria</taxon>
        <taxon>Pseudomonadati</taxon>
        <taxon>Pseudomonadota</taxon>
        <taxon>Alphaproteobacteria</taxon>
        <taxon>Rhodobacterales</taxon>
        <taxon>Paracoccaceae</taxon>
        <taxon>Thioclava</taxon>
    </lineage>
</organism>
<dbReference type="InterPro" id="IPR013154">
    <property type="entry name" value="ADH-like_N"/>
</dbReference>
<dbReference type="SUPFAM" id="SSF50129">
    <property type="entry name" value="GroES-like"/>
    <property type="match status" value="1"/>
</dbReference>
<sequence>MHAMRFHSFGPDTKIFCDEIGTPVPVGAQVLVRQEGSSLNYIDLMIRAGGYPRLDADALPYCGGRDVAGRVEALGPEADPALLGAFVIGLPEIDRGSFADYIVMNPSELCVVPDAALTQVGAAGLGALPLVALTAWQGLHDHGRIVQGQRVLITGGSGGVGHLAIQIAKAAGAEVWALASDANQAMLSQMGADHALSYQDPEWDEGLPAFDMVLDLAGGATLARSLATLREGGRLVSAVAPPDEVAAKARGLAYAQFFIAQASGAQLAPIVELVGAGQLRVHISETYPLAELEAAQTRFKAGGLRGKLAISFD</sequence>
<name>A0ABV1SE08_9RHOB</name>
<protein>
    <submittedName>
        <fullName evidence="3">NADP-dependent oxidoreductase</fullName>
        <ecNumber evidence="3">1.-.-.-</ecNumber>
    </submittedName>
</protein>
<dbReference type="Gene3D" id="3.40.50.720">
    <property type="entry name" value="NAD(P)-binding Rossmann-like Domain"/>
    <property type="match status" value="1"/>
</dbReference>
<dbReference type="EC" id="1.-.-.-" evidence="3"/>
<evidence type="ECO:0000313" key="3">
    <source>
        <dbReference type="EMBL" id="MER5171142.1"/>
    </source>
</evidence>
<accession>A0ABV1SE08</accession>
<reference evidence="3 4" key="1">
    <citation type="submission" date="2024-01" db="EMBL/GenBank/DDBJ databases">
        <authorList>
            <person name="Deng Y."/>
            <person name="Su J."/>
        </authorList>
    </citation>
    <scope>NUCLEOTIDE SEQUENCE [LARGE SCALE GENOMIC DNA]</scope>
    <source>
        <strain evidence="3 4">CPCC 100088</strain>
    </source>
</reference>
<dbReference type="SMART" id="SM00829">
    <property type="entry name" value="PKS_ER"/>
    <property type="match status" value="1"/>
</dbReference>
<dbReference type="InterPro" id="IPR011032">
    <property type="entry name" value="GroES-like_sf"/>
</dbReference>
<evidence type="ECO:0000313" key="4">
    <source>
        <dbReference type="Proteomes" id="UP001438953"/>
    </source>
</evidence>
<evidence type="ECO:0000256" key="1">
    <source>
        <dbReference type="ARBA" id="ARBA00023002"/>
    </source>
</evidence>
<dbReference type="PANTHER" id="PTHR11695:SF294">
    <property type="entry name" value="RETICULON-4-INTERACTING PROTEIN 1, MITOCHONDRIAL"/>
    <property type="match status" value="1"/>
</dbReference>
<evidence type="ECO:0000259" key="2">
    <source>
        <dbReference type="SMART" id="SM00829"/>
    </source>
</evidence>
<dbReference type="InterPro" id="IPR050700">
    <property type="entry name" value="YIM1/Zinc_Alcohol_DH_Fams"/>
</dbReference>
<dbReference type="InterPro" id="IPR002364">
    <property type="entry name" value="Quin_OxRdtase/zeta-crystal_CS"/>
</dbReference>
<dbReference type="PANTHER" id="PTHR11695">
    <property type="entry name" value="ALCOHOL DEHYDROGENASE RELATED"/>
    <property type="match status" value="1"/>
</dbReference>
<proteinExistence type="predicted"/>
<dbReference type="CDD" id="cd05289">
    <property type="entry name" value="MDR_like_2"/>
    <property type="match status" value="1"/>
</dbReference>
<feature type="domain" description="Enoyl reductase (ER)" evidence="2">
    <location>
        <begin position="10"/>
        <end position="310"/>
    </location>
</feature>
<dbReference type="EMBL" id="JAYWLC010000003">
    <property type="protein sequence ID" value="MER5171142.1"/>
    <property type="molecule type" value="Genomic_DNA"/>
</dbReference>
<keyword evidence="1 3" id="KW-0560">Oxidoreductase</keyword>
<dbReference type="Pfam" id="PF13602">
    <property type="entry name" value="ADH_zinc_N_2"/>
    <property type="match status" value="1"/>
</dbReference>
<comment type="caution">
    <text evidence="3">The sequence shown here is derived from an EMBL/GenBank/DDBJ whole genome shotgun (WGS) entry which is preliminary data.</text>
</comment>
<dbReference type="GO" id="GO:0016491">
    <property type="term" value="F:oxidoreductase activity"/>
    <property type="evidence" value="ECO:0007669"/>
    <property type="project" value="UniProtKB-KW"/>
</dbReference>